<name>A0ABN7XQ02_GIGMA</name>
<evidence type="ECO:0000313" key="1">
    <source>
        <dbReference type="EMBL" id="CAG8856836.1"/>
    </source>
</evidence>
<feature type="non-terminal residue" evidence="1">
    <location>
        <position position="1"/>
    </location>
</feature>
<accession>A0ABN7XQ02</accession>
<sequence length="55" mass="6305">DDLLQKKKERAQKIYELFTEIGVDKIQCVKLITASSISKLSQDEINAILVHFSQK</sequence>
<gene>
    <name evidence="1" type="ORF">GMARGA_LOCUS45657</name>
</gene>
<dbReference type="EMBL" id="CAJVQB010164415">
    <property type="protein sequence ID" value="CAG8856836.1"/>
    <property type="molecule type" value="Genomic_DNA"/>
</dbReference>
<keyword evidence="2" id="KW-1185">Reference proteome</keyword>
<dbReference type="Proteomes" id="UP000789901">
    <property type="component" value="Unassembled WGS sequence"/>
</dbReference>
<proteinExistence type="predicted"/>
<protein>
    <submittedName>
        <fullName evidence="1">16591_t:CDS:1</fullName>
    </submittedName>
</protein>
<organism evidence="1 2">
    <name type="scientific">Gigaspora margarita</name>
    <dbReference type="NCBI Taxonomy" id="4874"/>
    <lineage>
        <taxon>Eukaryota</taxon>
        <taxon>Fungi</taxon>
        <taxon>Fungi incertae sedis</taxon>
        <taxon>Mucoromycota</taxon>
        <taxon>Glomeromycotina</taxon>
        <taxon>Glomeromycetes</taxon>
        <taxon>Diversisporales</taxon>
        <taxon>Gigasporaceae</taxon>
        <taxon>Gigaspora</taxon>
    </lineage>
</organism>
<reference evidence="1 2" key="1">
    <citation type="submission" date="2021-06" db="EMBL/GenBank/DDBJ databases">
        <authorList>
            <person name="Kallberg Y."/>
            <person name="Tangrot J."/>
            <person name="Rosling A."/>
        </authorList>
    </citation>
    <scope>NUCLEOTIDE SEQUENCE [LARGE SCALE GENOMIC DNA]</scope>
    <source>
        <strain evidence="1 2">120-4 pot B 10/14</strain>
    </source>
</reference>
<evidence type="ECO:0000313" key="2">
    <source>
        <dbReference type="Proteomes" id="UP000789901"/>
    </source>
</evidence>
<comment type="caution">
    <text evidence="1">The sequence shown here is derived from an EMBL/GenBank/DDBJ whole genome shotgun (WGS) entry which is preliminary data.</text>
</comment>